<feature type="binding site" evidence="10">
    <location>
        <begin position="304"/>
        <end position="307"/>
    </location>
    <ligand>
        <name>GMP</name>
        <dbReference type="ChEBI" id="CHEBI:58115"/>
    </ligand>
</feature>
<keyword evidence="4 10" id="KW-0547">Nucleotide-binding</keyword>
<evidence type="ECO:0000313" key="13">
    <source>
        <dbReference type="Proteomes" id="UP000218831"/>
    </source>
</evidence>
<dbReference type="EMBL" id="NSKE01000003">
    <property type="protein sequence ID" value="PAU94702.1"/>
    <property type="molecule type" value="Genomic_DNA"/>
</dbReference>
<proteinExistence type="predicted"/>
<dbReference type="Pfam" id="PF01139">
    <property type="entry name" value="RtcB"/>
    <property type="match status" value="1"/>
</dbReference>
<dbReference type="Gene3D" id="3.90.1860.10">
    <property type="entry name" value="tRNA-splicing ligase RtcB"/>
    <property type="match status" value="1"/>
</dbReference>
<sequence>MVSQSTEEKPVFGQPDENTLKQFHDVLMRAERGALMADAHVGYIMPIGGVMAYQNKVSPVGVGFDIGCGNMAVKLDKALSSFDTSAALDIIEERIQFGVGKQNPDAPSDHPIFDAPEWDAFPNKKVASSLKQTAREQLGTVGSGNHYVDLFHDEDDHIWIGVHFGSRGFGYKTARGFMNLSRGKDWNASFEQKEVLLDLDTPLGQDYFAAMNLAGRYAYAGREWVCHTLAEAFDATILDEVHNNHNFAWKEEHDGQELIVVRKGATPAFPGQRGFVGGSMGDISVILEGVESEQSKRSLFSTIHGAGRVMSRTQAKGDYRGRNLSKSAIKPNMIYDRLQEQGVELRGGGLDEAPQVYRQLNDVLNYHQDTINIHHYLNPIGVVMDGPEQFIPNTMI</sequence>
<dbReference type="GO" id="GO:0042245">
    <property type="term" value="P:RNA repair"/>
    <property type="evidence" value="ECO:0007669"/>
    <property type="project" value="UniProtKB-KW"/>
</dbReference>
<feature type="binding site" evidence="11">
    <location>
        <position position="146"/>
    </location>
    <ligand>
        <name>Mn(2+)</name>
        <dbReference type="ChEBI" id="CHEBI:29035"/>
        <label>1</label>
    </ligand>
</feature>
<keyword evidence="2 12" id="KW-0436">Ligase</keyword>
<dbReference type="InterPro" id="IPR001233">
    <property type="entry name" value="RtcB"/>
</dbReference>
<evidence type="ECO:0000256" key="9">
    <source>
        <dbReference type="PIRSR" id="PIRSR601233-1"/>
    </source>
</evidence>
<dbReference type="AlphaFoldDB" id="A0A2A2GD46"/>
<evidence type="ECO:0000256" key="5">
    <source>
        <dbReference type="ARBA" id="ARBA00022800"/>
    </source>
</evidence>
<dbReference type="PANTHER" id="PTHR43749">
    <property type="entry name" value="RNA-SPLICING LIGASE RTCB"/>
    <property type="match status" value="1"/>
</dbReference>
<keyword evidence="3 11" id="KW-0479">Metal-binding</keyword>
<comment type="catalytic activity">
    <reaction evidence="8">
        <text>a 3'-end 3'-phospho-ribonucleotide-RNA + a 5'-end dephospho-ribonucleoside-RNA + GTP = a ribonucleotidyl-ribonucleotide-RNA + GMP + diphosphate</text>
        <dbReference type="Rhea" id="RHEA:68076"/>
        <dbReference type="Rhea" id="RHEA-COMP:10463"/>
        <dbReference type="Rhea" id="RHEA-COMP:13936"/>
        <dbReference type="Rhea" id="RHEA-COMP:17355"/>
        <dbReference type="ChEBI" id="CHEBI:33019"/>
        <dbReference type="ChEBI" id="CHEBI:37565"/>
        <dbReference type="ChEBI" id="CHEBI:58115"/>
        <dbReference type="ChEBI" id="CHEBI:83062"/>
        <dbReference type="ChEBI" id="CHEBI:138284"/>
        <dbReference type="ChEBI" id="CHEBI:173118"/>
        <dbReference type="EC" id="6.5.1.8"/>
    </reaction>
</comment>
<dbReference type="GO" id="GO:0006281">
    <property type="term" value="P:DNA repair"/>
    <property type="evidence" value="ECO:0007669"/>
    <property type="project" value="TreeGrafter"/>
</dbReference>
<comment type="cofactor">
    <cofactor evidence="11">
        <name>Mn(2+)</name>
        <dbReference type="ChEBI" id="CHEBI:29035"/>
    </cofactor>
    <text evidence="11">Binds 2 manganese ions per subunit.</text>
</comment>
<dbReference type="GO" id="GO:0030145">
    <property type="term" value="F:manganese ion binding"/>
    <property type="evidence" value="ECO:0007669"/>
    <property type="project" value="TreeGrafter"/>
</dbReference>
<dbReference type="GO" id="GO:0003909">
    <property type="term" value="F:DNA ligase activity"/>
    <property type="evidence" value="ECO:0007669"/>
    <property type="project" value="TreeGrafter"/>
</dbReference>
<evidence type="ECO:0000256" key="1">
    <source>
        <dbReference type="ARBA" id="ARBA00012726"/>
    </source>
</evidence>
<dbReference type="GO" id="GO:0005525">
    <property type="term" value="F:GTP binding"/>
    <property type="evidence" value="ECO:0007669"/>
    <property type="project" value="UniProtKB-KW"/>
</dbReference>
<name>A0A2A2GD46_9BACT</name>
<dbReference type="SUPFAM" id="SSF103365">
    <property type="entry name" value="Hypothetical protein PH1602"/>
    <property type="match status" value="1"/>
</dbReference>
<dbReference type="RefSeq" id="WP_095605568.1">
    <property type="nucleotide sequence ID" value="NZ_NSKE01000003.1"/>
</dbReference>
<evidence type="ECO:0000313" key="12">
    <source>
        <dbReference type="EMBL" id="PAU94702.1"/>
    </source>
</evidence>
<protein>
    <recommendedName>
        <fullName evidence="1">3'-phosphate/5'-hydroxy nucleic acid ligase</fullName>
        <ecNumber evidence="1">6.5.1.8</ecNumber>
    </recommendedName>
</protein>
<dbReference type="GO" id="GO:0006396">
    <property type="term" value="P:RNA processing"/>
    <property type="evidence" value="ECO:0007669"/>
    <property type="project" value="InterPro"/>
</dbReference>
<comment type="caution">
    <text evidence="12">The sequence shown here is derived from an EMBL/GenBank/DDBJ whole genome shotgun (WGS) entry which is preliminary data.</text>
</comment>
<accession>A0A2A2GD46</accession>
<gene>
    <name evidence="12" type="ORF">CK503_04305</name>
</gene>
<feature type="active site" description="GMP-histidine intermediate" evidence="9">
    <location>
        <position position="304"/>
    </location>
</feature>
<evidence type="ECO:0000256" key="11">
    <source>
        <dbReference type="PIRSR" id="PIRSR601233-3"/>
    </source>
</evidence>
<evidence type="ECO:0000256" key="10">
    <source>
        <dbReference type="PIRSR" id="PIRSR601233-2"/>
    </source>
</evidence>
<dbReference type="OrthoDB" id="9802323at2"/>
<reference evidence="12 13" key="1">
    <citation type="submission" date="2017-08" db="EMBL/GenBank/DDBJ databases">
        <title>Aliifodinibius alkalisoli sp. nov., isolated from saline alkaline soil.</title>
        <authorList>
            <person name="Liu D."/>
            <person name="Zhang G."/>
        </authorList>
    </citation>
    <scope>NUCLEOTIDE SEQUENCE [LARGE SCALE GENOMIC DNA]</scope>
    <source>
        <strain evidence="12 13">WN023</strain>
    </source>
</reference>
<evidence type="ECO:0000256" key="7">
    <source>
        <dbReference type="ARBA" id="ARBA00023211"/>
    </source>
</evidence>
<feature type="binding site" evidence="11">
    <location>
        <position position="163"/>
    </location>
    <ligand>
        <name>Mn(2+)</name>
        <dbReference type="ChEBI" id="CHEBI:29035"/>
        <label>2</label>
    </ligand>
</feature>
<evidence type="ECO:0000256" key="3">
    <source>
        <dbReference type="ARBA" id="ARBA00022723"/>
    </source>
</evidence>
<keyword evidence="13" id="KW-1185">Reference proteome</keyword>
<keyword evidence="6 10" id="KW-0342">GTP-binding</keyword>
<feature type="binding site" evidence="10">
    <location>
        <begin position="245"/>
        <end position="246"/>
    </location>
    <ligand>
        <name>GMP</name>
        <dbReference type="ChEBI" id="CHEBI:58115"/>
    </ligand>
</feature>
<evidence type="ECO:0000256" key="4">
    <source>
        <dbReference type="ARBA" id="ARBA00022741"/>
    </source>
</evidence>
<feature type="binding site" evidence="10">
    <location>
        <position position="284"/>
    </location>
    <ligand>
        <name>GMP</name>
        <dbReference type="ChEBI" id="CHEBI:58115"/>
    </ligand>
</feature>
<dbReference type="InterPro" id="IPR052915">
    <property type="entry name" value="RtcB-like"/>
</dbReference>
<organism evidence="12 13">
    <name type="scientific">Fodinibius salipaludis</name>
    <dbReference type="NCBI Taxonomy" id="2032627"/>
    <lineage>
        <taxon>Bacteria</taxon>
        <taxon>Pseudomonadati</taxon>
        <taxon>Balneolota</taxon>
        <taxon>Balneolia</taxon>
        <taxon>Balneolales</taxon>
        <taxon>Balneolaceae</taxon>
        <taxon>Fodinibius</taxon>
    </lineage>
</organism>
<dbReference type="PANTHER" id="PTHR43749:SF2">
    <property type="entry name" value="RNA-SPLICING LIGASE RTCB"/>
    <property type="match status" value="1"/>
</dbReference>
<feature type="binding site" evidence="10">
    <location>
        <begin position="277"/>
        <end position="280"/>
    </location>
    <ligand>
        <name>GMP</name>
        <dbReference type="ChEBI" id="CHEBI:58115"/>
    </ligand>
</feature>
<evidence type="ECO:0000256" key="8">
    <source>
        <dbReference type="ARBA" id="ARBA00047746"/>
    </source>
</evidence>
<evidence type="ECO:0000256" key="6">
    <source>
        <dbReference type="ARBA" id="ARBA00023134"/>
    </source>
</evidence>
<feature type="binding site" evidence="11">
    <location>
        <position position="245"/>
    </location>
    <ligand>
        <name>Mn(2+)</name>
        <dbReference type="ChEBI" id="CHEBI:29035"/>
        <label>2</label>
    </ligand>
</feature>
<keyword evidence="5" id="KW-0692">RNA repair</keyword>
<dbReference type="GO" id="GO:0170057">
    <property type="term" value="F:RNA ligase (GTP) activity"/>
    <property type="evidence" value="ECO:0007669"/>
    <property type="project" value="UniProtKB-EC"/>
</dbReference>
<evidence type="ECO:0000256" key="2">
    <source>
        <dbReference type="ARBA" id="ARBA00022598"/>
    </source>
</evidence>
<dbReference type="InterPro" id="IPR036025">
    <property type="entry name" value="RtcB-like_sf"/>
</dbReference>
<keyword evidence="7 11" id="KW-0464">Manganese</keyword>
<dbReference type="EC" id="6.5.1.8" evidence="1"/>
<dbReference type="Proteomes" id="UP000218831">
    <property type="component" value="Unassembled WGS sequence"/>
</dbReference>
<feature type="binding site" evidence="11">
    <location>
        <position position="65"/>
    </location>
    <ligand>
        <name>Mn(2+)</name>
        <dbReference type="ChEBI" id="CHEBI:29035"/>
        <label>1</label>
    </ligand>
</feature>